<comment type="caution">
    <text evidence="3">The sequence shown here is derived from an EMBL/GenBank/DDBJ whole genome shotgun (WGS) entry which is preliminary data.</text>
</comment>
<feature type="region of interest" description="Disordered" evidence="1">
    <location>
        <begin position="88"/>
        <end position="136"/>
    </location>
</feature>
<feature type="signal peptide" evidence="2">
    <location>
        <begin position="1"/>
        <end position="19"/>
    </location>
</feature>
<reference evidence="3" key="1">
    <citation type="submission" date="2023-06" db="EMBL/GenBank/DDBJ databases">
        <title>Survivors Of The Sea: Transcriptome response of Skeletonema marinoi to long-term dormancy.</title>
        <authorList>
            <person name="Pinder M.I.M."/>
            <person name="Kourtchenko O."/>
            <person name="Robertson E.K."/>
            <person name="Larsson T."/>
            <person name="Maumus F."/>
            <person name="Osuna-Cruz C.M."/>
            <person name="Vancaester E."/>
            <person name="Stenow R."/>
            <person name="Vandepoele K."/>
            <person name="Ploug H."/>
            <person name="Bruchert V."/>
            <person name="Godhe A."/>
            <person name="Topel M."/>
        </authorList>
    </citation>
    <scope>NUCLEOTIDE SEQUENCE</scope>
    <source>
        <strain evidence="3">R05AC</strain>
    </source>
</reference>
<organism evidence="3 4">
    <name type="scientific">Skeletonema marinoi</name>
    <dbReference type="NCBI Taxonomy" id="267567"/>
    <lineage>
        <taxon>Eukaryota</taxon>
        <taxon>Sar</taxon>
        <taxon>Stramenopiles</taxon>
        <taxon>Ochrophyta</taxon>
        <taxon>Bacillariophyta</taxon>
        <taxon>Coscinodiscophyceae</taxon>
        <taxon>Thalassiosirophycidae</taxon>
        <taxon>Thalassiosirales</taxon>
        <taxon>Skeletonemataceae</taxon>
        <taxon>Skeletonema</taxon>
        <taxon>Skeletonema marinoi-dohrnii complex</taxon>
    </lineage>
</organism>
<gene>
    <name evidence="3" type="ORF">QTG54_009173</name>
</gene>
<dbReference type="Proteomes" id="UP001224775">
    <property type="component" value="Unassembled WGS sequence"/>
</dbReference>
<feature type="compositionally biased region" description="Low complexity" evidence="1">
    <location>
        <begin position="120"/>
        <end position="132"/>
    </location>
</feature>
<sequence>MKRSRFFVLLHLVSPLASSMNHLDHSPRKIHHKTNTSPSSEHSFIQYRASPIDNKLSSVITMSARRERRGITGYTATQQLNQIISAEETARQKRSGQAKRRLERAARRENRIAQLEIMDSDGSSSSDNSNNGLTDSERAELEGLLRTRENFEEQYHADTFSEEHVEFKRLHNEAFAALARFCQQDRNRRNTATSLALIDKHGFDPSCCYVANRHLSTYKILQQCLPEENVIHATAAEALTPPCSNASDCNNDSNDYDAALIRPEETTSSSSTNNLQHHLPKTTAIGYSLMGGNKDVIEKEMDINRALSNIARTRGMRTRHVLDDPWRYGVPAEIAKTEGGTFTSWMLLEEEEV</sequence>
<feature type="chain" id="PRO_5042265364" evidence="2">
    <location>
        <begin position="20"/>
        <end position="353"/>
    </location>
</feature>
<evidence type="ECO:0000313" key="4">
    <source>
        <dbReference type="Proteomes" id="UP001224775"/>
    </source>
</evidence>
<name>A0AAD8Y6R8_9STRA</name>
<dbReference type="EMBL" id="JATAAI010000016">
    <property type="protein sequence ID" value="KAK1740223.1"/>
    <property type="molecule type" value="Genomic_DNA"/>
</dbReference>
<keyword evidence="2" id="KW-0732">Signal</keyword>
<feature type="compositionally biased region" description="Basic residues" evidence="1">
    <location>
        <begin position="92"/>
        <end position="102"/>
    </location>
</feature>
<evidence type="ECO:0000313" key="3">
    <source>
        <dbReference type="EMBL" id="KAK1740223.1"/>
    </source>
</evidence>
<keyword evidence="4" id="KW-1185">Reference proteome</keyword>
<proteinExistence type="predicted"/>
<evidence type="ECO:0000256" key="2">
    <source>
        <dbReference type="SAM" id="SignalP"/>
    </source>
</evidence>
<dbReference type="AlphaFoldDB" id="A0AAD8Y6R8"/>
<evidence type="ECO:0000256" key="1">
    <source>
        <dbReference type="SAM" id="MobiDB-lite"/>
    </source>
</evidence>
<protein>
    <submittedName>
        <fullName evidence="3">Uncharacterized protein</fullName>
    </submittedName>
</protein>
<accession>A0AAD8Y6R8</accession>